<dbReference type="GO" id="GO:0005524">
    <property type="term" value="F:ATP binding"/>
    <property type="evidence" value="ECO:0007669"/>
    <property type="project" value="UniProtKB-UniRule"/>
</dbReference>
<keyword evidence="5 6" id="KW-0067">ATP-binding</keyword>
<dbReference type="Gene3D" id="3.30.200.20">
    <property type="entry name" value="Phosphorylase Kinase, domain 1"/>
    <property type="match status" value="1"/>
</dbReference>
<dbReference type="GO" id="GO:0004674">
    <property type="term" value="F:protein serine/threonine kinase activity"/>
    <property type="evidence" value="ECO:0007669"/>
    <property type="project" value="UniProtKB-KW"/>
</dbReference>
<dbReference type="Gene3D" id="1.10.510.10">
    <property type="entry name" value="Transferase(Phosphotransferase) domain 1"/>
    <property type="match status" value="1"/>
</dbReference>
<name>A0AA86PCV3_9EUKA</name>
<protein>
    <submittedName>
        <fullName evidence="9">Mitogen-activated protein kinase</fullName>
    </submittedName>
    <submittedName>
        <fullName evidence="10">Mitogen-activated_protein kinase</fullName>
    </submittedName>
</protein>
<dbReference type="Proteomes" id="UP001642409">
    <property type="component" value="Unassembled WGS sequence"/>
</dbReference>
<dbReference type="SUPFAM" id="SSF56112">
    <property type="entry name" value="Protein kinase-like (PK-like)"/>
    <property type="match status" value="1"/>
</dbReference>
<dbReference type="InterPro" id="IPR008271">
    <property type="entry name" value="Ser/Thr_kinase_AS"/>
</dbReference>
<evidence type="ECO:0000259" key="8">
    <source>
        <dbReference type="PROSITE" id="PS50011"/>
    </source>
</evidence>
<dbReference type="PROSITE" id="PS00108">
    <property type="entry name" value="PROTEIN_KINASE_ST"/>
    <property type="match status" value="1"/>
</dbReference>
<gene>
    <name evidence="9" type="ORF">HINF_LOCUS24319</name>
    <name evidence="10" type="ORF">HINF_LOCUS64029</name>
</gene>
<dbReference type="CDD" id="cd07834">
    <property type="entry name" value="STKc_MAPK"/>
    <property type="match status" value="1"/>
</dbReference>
<keyword evidence="2" id="KW-0808">Transferase</keyword>
<evidence type="ECO:0000256" key="1">
    <source>
        <dbReference type="ARBA" id="ARBA00022527"/>
    </source>
</evidence>
<evidence type="ECO:0000313" key="9">
    <source>
        <dbReference type="EMBL" id="CAI9936674.1"/>
    </source>
</evidence>
<keyword evidence="4 9" id="KW-0418">Kinase</keyword>
<feature type="binding site" evidence="6">
    <location>
        <position position="49"/>
    </location>
    <ligand>
        <name>ATP</name>
        <dbReference type="ChEBI" id="CHEBI:30616"/>
    </ligand>
</feature>
<dbReference type="AlphaFoldDB" id="A0AA86PCV3"/>
<dbReference type="InterPro" id="IPR017441">
    <property type="entry name" value="Protein_kinase_ATP_BS"/>
</dbReference>
<dbReference type="FunFam" id="3.30.200.20:FF:000046">
    <property type="entry name" value="Mitogen-activated protein kinase"/>
    <property type="match status" value="1"/>
</dbReference>
<accession>A0AA86PCV3</accession>
<evidence type="ECO:0000256" key="6">
    <source>
        <dbReference type="PROSITE-ProRule" id="PRU10141"/>
    </source>
</evidence>
<dbReference type="InterPro" id="IPR000719">
    <property type="entry name" value="Prot_kinase_dom"/>
</dbReference>
<evidence type="ECO:0000313" key="11">
    <source>
        <dbReference type="Proteomes" id="UP001642409"/>
    </source>
</evidence>
<evidence type="ECO:0000256" key="3">
    <source>
        <dbReference type="ARBA" id="ARBA00022741"/>
    </source>
</evidence>
<dbReference type="EMBL" id="CATOUU010000639">
    <property type="protein sequence ID" value="CAI9936674.1"/>
    <property type="molecule type" value="Genomic_DNA"/>
</dbReference>
<dbReference type="SMART" id="SM00220">
    <property type="entry name" value="S_TKc"/>
    <property type="match status" value="1"/>
</dbReference>
<evidence type="ECO:0000256" key="7">
    <source>
        <dbReference type="RuleBase" id="RU000304"/>
    </source>
</evidence>
<evidence type="ECO:0000313" key="10">
    <source>
        <dbReference type="EMBL" id="CAL6088235.1"/>
    </source>
</evidence>
<dbReference type="InterPro" id="IPR011009">
    <property type="entry name" value="Kinase-like_dom_sf"/>
</dbReference>
<keyword evidence="11" id="KW-1185">Reference proteome</keyword>
<dbReference type="PANTHER" id="PTHR24055">
    <property type="entry name" value="MITOGEN-ACTIVATED PROTEIN KINASE"/>
    <property type="match status" value="1"/>
</dbReference>
<dbReference type="PROSITE" id="PS50011">
    <property type="entry name" value="PROTEIN_KINASE_DOM"/>
    <property type="match status" value="1"/>
</dbReference>
<reference evidence="10 11" key="2">
    <citation type="submission" date="2024-07" db="EMBL/GenBank/DDBJ databases">
        <authorList>
            <person name="Akdeniz Z."/>
        </authorList>
    </citation>
    <scope>NUCLEOTIDE SEQUENCE [LARGE SCALE GENOMIC DNA]</scope>
</reference>
<dbReference type="PROSITE" id="PS00107">
    <property type="entry name" value="PROTEIN_KINASE_ATP"/>
    <property type="match status" value="1"/>
</dbReference>
<feature type="domain" description="Protein kinase" evidence="8">
    <location>
        <begin position="19"/>
        <end position="309"/>
    </location>
</feature>
<evidence type="ECO:0000256" key="5">
    <source>
        <dbReference type="ARBA" id="ARBA00022840"/>
    </source>
</evidence>
<evidence type="ECO:0000256" key="4">
    <source>
        <dbReference type="ARBA" id="ARBA00022777"/>
    </source>
</evidence>
<evidence type="ECO:0000256" key="2">
    <source>
        <dbReference type="ARBA" id="ARBA00022679"/>
    </source>
</evidence>
<organism evidence="9">
    <name type="scientific">Hexamita inflata</name>
    <dbReference type="NCBI Taxonomy" id="28002"/>
    <lineage>
        <taxon>Eukaryota</taxon>
        <taxon>Metamonada</taxon>
        <taxon>Diplomonadida</taxon>
        <taxon>Hexamitidae</taxon>
        <taxon>Hexamitinae</taxon>
        <taxon>Hexamita</taxon>
    </lineage>
</organism>
<proteinExistence type="inferred from homology"/>
<dbReference type="Pfam" id="PF00069">
    <property type="entry name" value="Pkinase"/>
    <property type="match status" value="1"/>
</dbReference>
<keyword evidence="1 7" id="KW-0723">Serine/threonine-protein kinase</keyword>
<dbReference type="InterPro" id="IPR050117">
    <property type="entry name" value="MAPK"/>
</dbReference>
<reference evidence="9" key="1">
    <citation type="submission" date="2023-06" db="EMBL/GenBank/DDBJ databases">
        <authorList>
            <person name="Kurt Z."/>
        </authorList>
    </citation>
    <scope>NUCLEOTIDE SEQUENCE</scope>
</reference>
<dbReference type="EMBL" id="CAXDID020000406">
    <property type="protein sequence ID" value="CAL6088235.1"/>
    <property type="molecule type" value="Genomic_DNA"/>
</dbReference>
<keyword evidence="3 6" id="KW-0547">Nucleotide-binding</keyword>
<sequence length="371" mass="42379">MPYVTTNIKGVNFTVPEYYKIGKMLGQGAYGIVVDATDTRSGSIVAIKKLEKVFSHLVDAKRILREITLLRHLAHDNIAYMLDFIAPQDTKNLDELYLVFGFMESDMSKIISTRQALTEEHVQFFMYQLLRGLAYIHSAGVVHRDLKPANLLLNSDAGLQICDFGLARLGHEMSQTDTKMTEYVSTRWYRAPEVIMGDPKYGQAIDIFSSGCIFAELILRTPLFPGRDYINQLHLVMDVLGTPSAEFLSRIDNMSARQYVEQLPKQQPIDLKKKFPNASPEALDLLKLMLKMDAKDRPSAGDCMRHKYFEGIWDEADLLLYKEKAINLFFEEKELTRDLLELGFLNEAKKFHPELQTEVQARAEKLGIQVE</sequence>
<dbReference type="FunFam" id="1.10.510.10:FF:000040">
    <property type="entry name" value="Mitogen-activated protein kinase"/>
    <property type="match status" value="1"/>
</dbReference>
<comment type="caution">
    <text evidence="9">The sequence shown here is derived from an EMBL/GenBank/DDBJ whole genome shotgun (WGS) entry which is preliminary data.</text>
</comment>
<comment type="similarity">
    <text evidence="7">Belongs to the protein kinase superfamily.</text>
</comment>